<dbReference type="Proteomes" id="UP000282971">
    <property type="component" value="Unassembled WGS sequence"/>
</dbReference>
<reference evidence="1 2" key="1">
    <citation type="submission" date="2019-01" db="EMBL/GenBank/DDBJ databases">
        <authorList>
            <person name="Chen W.-M."/>
        </authorList>
    </citation>
    <scope>NUCLEOTIDE SEQUENCE [LARGE SCALE GENOMIC DNA]</scope>
    <source>
        <strain evidence="1 2">CCP-7</strain>
    </source>
</reference>
<proteinExistence type="predicted"/>
<dbReference type="RefSeq" id="WP_127744475.1">
    <property type="nucleotide sequence ID" value="NZ_SACN01000001.1"/>
</dbReference>
<name>A0A437MB72_9SPHN</name>
<keyword evidence="2" id="KW-1185">Reference proteome</keyword>
<gene>
    <name evidence="1" type="ORF">EOD43_14140</name>
</gene>
<organism evidence="1 2">
    <name type="scientific">Sphingomonas crocodyli</name>
    <dbReference type="NCBI Taxonomy" id="1979270"/>
    <lineage>
        <taxon>Bacteria</taxon>
        <taxon>Pseudomonadati</taxon>
        <taxon>Pseudomonadota</taxon>
        <taxon>Alphaproteobacteria</taxon>
        <taxon>Sphingomonadales</taxon>
        <taxon>Sphingomonadaceae</taxon>
        <taxon>Sphingomonas</taxon>
    </lineage>
</organism>
<dbReference type="EMBL" id="SACN01000001">
    <property type="protein sequence ID" value="RVT94899.1"/>
    <property type="molecule type" value="Genomic_DNA"/>
</dbReference>
<evidence type="ECO:0000313" key="2">
    <source>
        <dbReference type="Proteomes" id="UP000282971"/>
    </source>
</evidence>
<accession>A0A437MB72</accession>
<evidence type="ECO:0000313" key="1">
    <source>
        <dbReference type="EMBL" id="RVT94899.1"/>
    </source>
</evidence>
<comment type="caution">
    <text evidence="1">The sequence shown here is derived from an EMBL/GenBank/DDBJ whole genome shotgun (WGS) entry which is preliminary data.</text>
</comment>
<sequence>MEIVKLDRGAQPPESSDYVAIVEEDGQFGFSGQIEKIHGPTKAQVFLIGPEWYPSFDEALTAGLAWADSHGAGRIYVEVAA</sequence>
<dbReference type="AlphaFoldDB" id="A0A437MB72"/>
<protein>
    <submittedName>
        <fullName evidence="1">Uncharacterized protein</fullName>
    </submittedName>
</protein>